<dbReference type="SUPFAM" id="SSF52540">
    <property type="entry name" value="P-loop containing nucleoside triphosphate hydrolases"/>
    <property type="match status" value="1"/>
</dbReference>
<sequence length="413" mass="47032">MNTLFQKNYDGVRPLAYALRPKTLDEYIGQEKIIGRGSVLRKLIEKGKMINSIFFGPPGTGKTSLGVLISNELDYSFEKLNATTANLNDFRQVIDRANRRLELENKRTLLFLDEIHRFNKLQQDALLPHTEDGLIVLIGATTENPYYVLNNALLSRSMIFEFEKLSKDEILKLIENGLSYKNIKLDSEIKLYIEELSAGDGRIALNYLELISEVGESMNLEEVENLLQKRKAGYHKKEDKYNTISAFIKSIRGSDPDAAVYWLAKMLDGGEDPRYIARRLLISASEDVGLANPEGLIMANAAILACEKIGMPEVRIILSEVTIYLAISSKSSSSYEAINSAMMDIKNGVIEDVPTHLTDLGKKDYKYPHGYEGNFVYQEYKKNNKVYYLPQNNKNERLILEKLNKLWKSKYSR</sequence>
<evidence type="ECO:0000256" key="2">
    <source>
        <dbReference type="ARBA" id="ARBA00022840"/>
    </source>
</evidence>
<dbReference type="InterPro" id="IPR021886">
    <property type="entry name" value="MgsA_C"/>
</dbReference>
<dbReference type="InterPro" id="IPR008824">
    <property type="entry name" value="RuvB-like_N"/>
</dbReference>
<keyword evidence="1" id="KW-0547">Nucleotide-binding</keyword>
<evidence type="ECO:0000313" key="6">
    <source>
        <dbReference type="Proteomes" id="UP000263486"/>
    </source>
</evidence>
<reference evidence="5 6" key="1">
    <citation type="submission" date="2018-08" db="EMBL/GenBank/DDBJ databases">
        <title>Draft genome sequence of Psychrilyobacter sp. strain SD5 isolated from Black Sea water.</title>
        <authorList>
            <person name="Yadav S."/>
            <person name="Villanueva L."/>
            <person name="Damste J.S.S."/>
        </authorList>
    </citation>
    <scope>NUCLEOTIDE SEQUENCE [LARGE SCALE GENOMIC DNA]</scope>
    <source>
        <strain evidence="5 6">SD5</strain>
    </source>
</reference>
<accession>A0ABX9KDG7</accession>
<gene>
    <name evidence="5" type="ORF">DYH56_14660</name>
</gene>
<dbReference type="InterPro" id="IPR008921">
    <property type="entry name" value="DNA_pol3_clamp-load_cplx_C"/>
</dbReference>
<feature type="coiled-coil region" evidence="3">
    <location>
        <begin position="80"/>
        <end position="107"/>
    </location>
</feature>
<dbReference type="PANTHER" id="PTHR13779">
    <property type="entry name" value="WERNER HELICASE-INTERACTING PROTEIN 1 FAMILY MEMBER"/>
    <property type="match status" value="1"/>
</dbReference>
<keyword evidence="6" id="KW-1185">Reference proteome</keyword>
<dbReference type="Gene3D" id="3.40.50.300">
    <property type="entry name" value="P-loop containing nucleotide triphosphate hydrolases"/>
    <property type="match status" value="1"/>
</dbReference>
<evidence type="ECO:0000256" key="3">
    <source>
        <dbReference type="SAM" id="Coils"/>
    </source>
</evidence>
<comment type="caution">
    <text evidence="5">The sequence shown here is derived from an EMBL/GenBank/DDBJ whole genome shotgun (WGS) entry which is preliminary data.</text>
</comment>
<protein>
    <submittedName>
        <fullName evidence="5">AAA family ATPase</fullName>
    </submittedName>
</protein>
<evidence type="ECO:0000313" key="5">
    <source>
        <dbReference type="EMBL" id="REI39473.1"/>
    </source>
</evidence>
<dbReference type="Gene3D" id="1.10.8.60">
    <property type="match status" value="1"/>
</dbReference>
<dbReference type="SMART" id="SM00382">
    <property type="entry name" value="AAA"/>
    <property type="match status" value="1"/>
</dbReference>
<keyword evidence="2" id="KW-0067">ATP-binding</keyword>
<organism evidence="5 6">
    <name type="scientific">Psychrilyobacter piezotolerans</name>
    <dbReference type="NCBI Taxonomy" id="2293438"/>
    <lineage>
        <taxon>Bacteria</taxon>
        <taxon>Fusobacteriati</taxon>
        <taxon>Fusobacteriota</taxon>
        <taxon>Fusobacteriia</taxon>
        <taxon>Fusobacteriales</taxon>
        <taxon>Fusobacteriaceae</taxon>
        <taxon>Psychrilyobacter</taxon>
    </lineage>
</organism>
<dbReference type="Gene3D" id="1.10.3710.10">
    <property type="entry name" value="DNA polymerase III clamp loader subunits, C-terminal domain"/>
    <property type="match status" value="1"/>
</dbReference>
<dbReference type="CDD" id="cd00009">
    <property type="entry name" value="AAA"/>
    <property type="match status" value="1"/>
</dbReference>
<dbReference type="InterPro" id="IPR032423">
    <property type="entry name" value="AAA_assoc_2"/>
</dbReference>
<keyword evidence="3" id="KW-0175">Coiled coil</keyword>
<evidence type="ECO:0000259" key="4">
    <source>
        <dbReference type="SMART" id="SM00382"/>
    </source>
</evidence>
<dbReference type="EMBL" id="QUAJ01000043">
    <property type="protein sequence ID" value="REI39473.1"/>
    <property type="molecule type" value="Genomic_DNA"/>
</dbReference>
<proteinExistence type="predicted"/>
<dbReference type="SUPFAM" id="SSF48019">
    <property type="entry name" value="post-AAA+ oligomerization domain-like"/>
    <property type="match status" value="1"/>
</dbReference>
<dbReference type="Pfam" id="PF12002">
    <property type="entry name" value="MgsA_C"/>
    <property type="match status" value="1"/>
</dbReference>
<dbReference type="Gene3D" id="1.20.272.10">
    <property type="match status" value="1"/>
</dbReference>
<dbReference type="Proteomes" id="UP000263486">
    <property type="component" value="Unassembled WGS sequence"/>
</dbReference>
<dbReference type="InterPro" id="IPR003593">
    <property type="entry name" value="AAA+_ATPase"/>
</dbReference>
<dbReference type="RefSeq" id="WP_114643618.1">
    <property type="nucleotide sequence ID" value="NZ_JAACIO010000041.1"/>
</dbReference>
<dbReference type="CDD" id="cd18139">
    <property type="entry name" value="HLD_clamp_RarA"/>
    <property type="match status" value="1"/>
</dbReference>
<dbReference type="InterPro" id="IPR027417">
    <property type="entry name" value="P-loop_NTPase"/>
</dbReference>
<dbReference type="Pfam" id="PF05496">
    <property type="entry name" value="RuvB_N"/>
    <property type="match status" value="1"/>
</dbReference>
<dbReference type="InterPro" id="IPR051314">
    <property type="entry name" value="AAA_ATPase_RarA/MGS1/WRNIP1"/>
</dbReference>
<dbReference type="PANTHER" id="PTHR13779:SF7">
    <property type="entry name" value="ATPASE WRNIP1"/>
    <property type="match status" value="1"/>
</dbReference>
<name>A0ABX9KDG7_9FUSO</name>
<evidence type="ECO:0000256" key="1">
    <source>
        <dbReference type="ARBA" id="ARBA00022741"/>
    </source>
</evidence>
<feature type="domain" description="AAA+ ATPase" evidence="4">
    <location>
        <begin position="48"/>
        <end position="175"/>
    </location>
</feature>
<dbReference type="Pfam" id="PF16193">
    <property type="entry name" value="AAA_assoc_2"/>
    <property type="match status" value="1"/>
</dbReference>